<feature type="compositionally biased region" description="Polar residues" evidence="1">
    <location>
        <begin position="199"/>
        <end position="218"/>
    </location>
</feature>
<dbReference type="Pfam" id="PF20231">
    <property type="entry name" value="DUF6589"/>
    <property type="match status" value="1"/>
</dbReference>
<keyword evidence="4" id="KW-1185">Reference proteome</keyword>
<evidence type="ECO:0000259" key="2">
    <source>
        <dbReference type="Pfam" id="PF20231"/>
    </source>
</evidence>
<name>A0A369JY81_HYPMA</name>
<dbReference type="Proteomes" id="UP000076154">
    <property type="component" value="Unassembled WGS sequence"/>
</dbReference>
<evidence type="ECO:0000313" key="4">
    <source>
        <dbReference type="Proteomes" id="UP000076154"/>
    </source>
</evidence>
<dbReference type="STRING" id="39966.A0A369JY81"/>
<feature type="domain" description="DUF6589" evidence="2">
    <location>
        <begin position="341"/>
        <end position="767"/>
    </location>
</feature>
<dbReference type="AlphaFoldDB" id="A0A369JY81"/>
<dbReference type="OrthoDB" id="2496395at2759"/>
<organism evidence="3 4">
    <name type="scientific">Hypsizygus marmoreus</name>
    <name type="common">White beech mushroom</name>
    <name type="synonym">Agaricus marmoreus</name>
    <dbReference type="NCBI Taxonomy" id="39966"/>
    <lineage>
        <taxon>Eukaryota</taxon>
        <taxon>Fungi</taxon>
        <taxon>Dikarya</taxon>
        <taxon>Basidiomycota</taxon>
        <taxon>Agaricomycotina</taxon>
        <taxon>Agaricomycetes</taxon>
        <taxon>Agaricomycetidae</taxon>
        <taxon>Agaricales</taxon>
        <taxon>Tricholomatineae</taxon>
        <taxon>Lyophyllaceae</taxon>
        <taxon>Hypsizygus</taxon>
    </lineage>
</organism>
<proteinExistence type="predicted"/>
<reference evidence="3" key="1">
    <citation type="submission" date="2018-04" db="EMBL/GenBank/DDBJ databases">
        <title>Whole genome sequencing of Hypsizygus marmoreus.</title>
        <authorList>
            <person name="Choi I.-G."/>
            <person name="Min B."/>
            <person name="Kim J.-G."/>
            <person name="Kim S."/>
            <person name="Oh Y.-L."/>
            <person name="Kong W.-S."/>
            <person name="Park H."/>
            <person name="Jeong J."/>
            <person name="Song E.-S."/>
        </authorList>
    </citation>
    <scope>NUCLEOTIDE SEQUENCE [LARGE SCALE GENOMIC DNA]</scope>
    <source>
        <strain evidence="3">51987-8</strain>
    </source>
</reference>
<accession>A0A369JY81</accession>
<dbReference type="InterPro" id="IPR046496">
    <property type="entry name" value="DUF6589"/>
</dbReference>
<evidence type="ECO:0000313" key="3">
    <source>
        <dbReference type="EMBL" id="RDB26708.1"/>
    </source>
</evidence>
<gene>
    <name evidence="3" type="ORF">Hypma_005341</name>
</gene>
<comment type="caution">
    <text evidence="3">The sequence shown here is derived from an EMBL/GenBank/DDBJ whole genome shotgun (WGS) entry which is preliminary data.</text>
</comment>
<dbReference type="EMBL" id="LUEZ02000023">
    <property type="protein sequence ID" value="RDB26708.1"/>
    <property type="molecule type" value="Genomic_DNA"/>
</dbReference>
<sequence>MQERGYLLADLLDHVFEPSRKFPYDWRWRGFFAQKATVQRIFSHWTTSKYNKTTRTFVYDWAIHIVNKEAGKESRRITQSKILSKVDKPVNEEFFLSYDLAGLTERLRDLAPVAFGVFDAFSTTSRQLWEMSAKWFRKKRIMIGSAALSLLKGASQKNSFPQAVHSTYLLATGSQRQHFSVLSSLGITMGYTSVISQGSKTDAVNSGEPNQPSASNGDTAAPAHQPLITEVDANSDATQKKPKKRTQGTLLQLSLACLRTVKRLAATHLFSTGYDNVNFMIRIAEQILGRSSKCTTLECTSEGSLVPDAQENGTCGTIFPLHEAELKHMLTEDLNKRILDAPPLSIYQLQLTKDEAELLLQQMIHAILRIIIHFGGEGFKRWETDLEASVPTSLDTIEVHKTPVHPLPAMEIEENSITGNVEVMEAINKELGIDEEDPEYVKYMRIIAGDQLTIARQRSILNVRLGHEHGAQSWKNIVLMPGLFHAKIADCHGLLETHFGKPNAGTRSPGGLAFQNTCLNRLPILLSSLPSFRVCRDLIMVSLNARVLHCLLLVSGKKSLEDYTVSVNSWSTLKAHATQIYQQFADADHVQELRELRVPEEHRREAARKADKDANIPSGHVKAGNMVFENAVLFLRDALLTREFSDVIKRSDSGRVIIILKLWVFAYRRNGRTKYAHEMLHVLHNLINVWTDELRRIVTQNWLLNPTGKANAFVEIDLVQEHLNFWIKKIYKADGDMHSWDWLAMVSPCVDILRRLAARINADLGARH</sequence>
<evidence type="ECO:0000256" key="1">
    <source>
        <dbReference type="SAM" id="MobiDB-lite"/>
    </source>
</evidence>
<dbReference type="InParanoid" id="A0A369JY81"/>
<feature type="region of interest" description="Disordered" evidence="1">
    <location>
        <begin position="199"/>
        <end position="221"/>
    </location>
</feature>
<protein>
    <recommendedName>
        <fullName evidence="2">DUF6589 domain-containing protein</fullName>
    </recommendedName>
</protein>